<reference evidence="2" key="1">
    <citation type="journal article" date="2019" name="Int. J. Syst. Evol. Microbiol.">
        <title>The Global Catalogue of Microorganisms (GCM) 10K type strain sequencing project: providing services to taxonomists for standard genome sequencing and annotation.</title>
        <authorList>
            <consortium name="The Broad Institute Genomics Platform"/>
            <consortium name="The Broad Institute Genome Sequencing Center for Infectious Disease"/>
            <person name="Wu L."/>
            <person name="Ma J."/>
        </authorList>
    </citation>
    <scope>NUCLEOTIDE SEQUENCE [LARGE SCALE GENOMIC DNA]</scope>
    <source>
        <strain evidence="2">CCUG 49679</strain>
    </source>
</reference>
<evidence type="ECO:0000313" key="2">
    <source>
        <dbReference type="Proteomes" id="UP001596287"/>
    </source>
</evidence>
<evidence type="ECO:0000313" key="1">
    <source>
        <dbReference type="EMBL" id="MFC6095795.1"/>
    </source>
</evidence>
<comment type="caution">
    <text evidence="1">The sequence shown here is derived from an EMBL/GenBank/DDBJ whole genome shotgun (WGS) entry which is preliminary data.</text>
</comment>
<organism evidence="1 2">
    <name type="scientific">Flavobacterium qiangtangense</name>
    <dbReference type="NCBI Taxonomy" id="1442595"/>
    <lineage>
        <taxon>Bacteria</taxon>
        <taxon>Pseudomonadati</taxon>
        <taxon>Bacteroidota</taxon>
        <taxon>Flavobacteriia</taxon>
        <taxon>Flavobacteriales</taxon>
        <taxon>Flavobacteriaceae</taxon>
        <taxon>Flavobacterium</taxon>
    </lineage>
</organism>
<proteinExistence type="predicted"/>
<sequence length="126" mass="14834">MTRITTYALVKLNSELVIKDRAFPEESAIENITQQMSKMIDAGVLNIVDVYDYHGEIEEDEEGWEMEGTNLTVSIRLSEFDIFDWRHNKEKIKKKVLMALGEHELNLRTFSVYKNVANYYFINDYD</sequence>
<keyword evidence="2" id="KW-1185">Reference proteome</keyword>
<dbReference type="Proteomes" id="UP001596287">
    <property type="component" value="Unassembled WGS sequence"/>
</dbReference>
<accession>A0ABW1PLC0</accession>
<name>A0ABW1PLC0_9FLAO</name>
<gene>
    <name evidence="1" type="ORF">ACFPVY_03980</name>
</gene>
<dbReference type="EMBL" id="JBHSQB010000004">
    <property type="protein sequence ID" value="MFC6095795.1"/>
    <property type="molecule type" value="Genomic_DNA"/>
</dbReference>
<dbReference type="RefSeq" id="WP_379790465.1">
    <property type="nucleotide sequence ID" value="NZ_JBHSQB010000004.1"/>
</dbReference>
<protein>
    <recommendedName>
        <fullName evidence="3">DUF1902 domain-containing protein</fullName>
    </recommendedName>
</protein>
<evidence type="ECO:0008006" key="3">
    <source>
        <dbReference type="Google" id="ProtNLM"/>
    </source>
</evidence>